<dbReference type="PATRIC" id="fig|1445510.3.peg.1537"/>
<dbReference type="InterPro" id="IPR020568">
    <property type="entry name" value="Ribosomal_Su5_D2-typ_SF"/>
</dbReference>
<evidence type="ECO:0000259" key="2">
    <source>
        <dbReference type="Pfam" id="PF01205"/>
    </source>
</evidence>
<dbReference type="Proteomes" id="UP000032266">
    <property type="component" value="Chromosome"/>
</dbReference>
<comment type="similarity">
    <text evidence="1">Belongs to the IMPACT family.</text>
</comment>
<proteinExistence type="inferred from homology"/>
<dbReference type="EMBL" id="CP007142">
    <property type="protein sequence ID" value="AJQ93619.1"/>
    <property type="molecule type" value="Genomic_DNA"/>
</dbReference>
<dbReference type="GO" id="GO:0043168">
    <property type="term" value="F:anion binding"/>
    <property type="evidence" value="ECO:0007669"/>
    <property type="project" value="UniProtKB-ARBA"/>
</dbReference>
<dbReference type="Gene3D" id="3.30.230.30">
    <property type="entry name" value="Impact, N-terminal domain"/>
    <property type="match status" value="1"/>
</dbReference>
<dbReference type="HOGENOM" id="CLU_083552_0_0_6"/>
<dbReference type="GO" id="GO:0006446">
    <property type="term" value="P:regulation of translational initiation"/>
    <property type="evidence" value="ECO:0007669"/>
    <property type="project" value="TreeGrafter"/>
</dbReference>
<dbReference type="InterPro" id="IPR035647">
    <property type="entry name" value="EFG_III/V"/>
</dbReference>
<reference evidence="3 4" key="1">
    <citation type="submission" date="2014-01" db="EMBL/GenBank/DDBJ databases">
        <title>Full genme sequencing of cellulolytic bacterium Gynuella sunshinyii YC6258T gen. nov., sp. nov.</title>
        <authorList>
            <person name="Khan H."/>
            <person name="Chung E.J."/>
            <person name="Chung Y.R."/>
        </authorList>
    </citation>
    <scope>NUCLEOTIDE SEQUENCE [LARGE SCALE GENOMIC DNA]</scope>
    <source>
        <strain evidence="3 4">YC6258</strain>
    </source>
</reference>
<dbReference type="InterPro" id="IPR023582">
    <property type="entry name" value="Impact"/>
</dbReference>
<dbReference type="OrthoDB" id="9813771at2"/>
<protein>
    <recommendedName>
        <fullName evidence="2">Impact N-terminal domain-containing protein</fullName>
    </recommendedName>
</protein>
<organism evidence="3 4">
    <name type="scientific">Gynuella sunshinyii YC6258</name>
    <dbReference type="NCBI Taxonomy" id="1445510"/>
    <lineage>
        <taxon>Bacteria</taxon>
        <taxon>Pseudomonadati</taxon>
        <taxon>Pseudomonadota</taxon>
        <taxon>Gammaproteobacteria</taxon>
        <taxon>Oceanospirillales</taxon>
        <taxon>Saccharospirillaceae</taxon>
        <taxon>Gynuella</taxon>
    </lineage>
</organism>
<name>A0A0C5VTH6_9GAMM</name>
<dbReference type="InterPro" id="IPR036956">
    <property type="entry name" value="Impact_N_sf"/>
</dbReference>
<sequence length="206" mass="23038">MTDPYYKVLSSAVSIEFEEKKSRFLGFLYPAQTRETAFSHLNALKHTYPDACHYCWAYLFGDPNQPKTQAFNDDGEPSGTAGKPILHVLTQRGCGDTMAIVVRYFGGIKLGAGGLVRAYSSAVSQAVDLADFTERRPLIQLQLTLPFALESIIRRLIDDYDGCIHELEYSHEVTLRMHLEGNRQQSFNADLQQLSSGSIVVKVLDD</sequence>
<dbReference type="RefSeq" id="WP_044616361.1">
    <property type="nucleotide sequence ID" value="NZ_CP007142.1"/>
</dbReference>
<feature type="domain" description="Impact N-terminal" evidence="2">
    <location>
        <begin position="20"/>
        <end position="127"/>
    </location>
</feature>
<dbReference type="STRING" id="1445510.YC6258_01571"/>
<evidence type="ECO:0000313" key="4">
    <source>
        <dbReference type="Proteomes" id="UP000032266"/>
    </source>
</evidence>
<dbReference type="SUPFAM" id="SSF54980">
    <property type="entry name" value="EF-G C-terminal domain-like"/>
    <property type="match status" value="1"/>
</dbReference>
<dbReference type="SUPFAM" id="SSF54211">
    <property type="entry name" value="Ribosomal protein S5 domain 2-like"/>
    <property type="match status" value="1"/>
</dbReference>
<dbReference type="Pfam" id="PF01205">
    <property type="entry name" value="Impact_N"/>
    <property type="match status" value="1"/>
</dbReference>
<dbReference type="PANTHER" id="PTHR16301:SF20">
    <property type="entry name" value="IMPACT FAMILY MEMBER YIGZ"/>
    <property type="match status" value="1"/>
</dbReference>
<dbReference type="InterPro" id="IPR015796">
    <property type="entry name" value="Impact_YigZ-like"/>
</dbReference>
<dbReference type="GO" id="GO:0032561">
    <property type="term" value="F:guanyl ribonucleotide binding"/>
    <property type="evidence" value="ECO:0007669"/>
    <property type="project" value="UniProtKB-ARBA"/>
</dbReference>
<evidence type="ECO:0000313" key="3">
    <source>
        <dbReference type="EMBL" id="AJQ93619.1"/>
    </source>
</evidence>
<dbReference type="PANTHER" id="PTHR16301">
    <property type="entry name" value="IMPACT-RELATED"/>
    <property type="match status" value="1"/>
</dbReference>
<keyword evidence="4" id="KW-1185">Reference proteome</keyword>
<dbReference type="GO" id="GO:0017111">
    <property type="term" value="F:ribonucleoside triphosphate phosphatase activity"/>
    <property type="evidence" value="ECO:0007669"/>
    <property type="project" value="UniProtKB-ARBA"/>
</dbReference>
<dbReference type="KEGG" id="gsn:YC6258_01571"/>
<dbReference type="GO" id="GO:0005737">
    <property type="term" value="C:cytoplasm"/>
    <property type="evidence" value="ECO:0007669"/>
    <property type="project" value="TreeGrafter"/>
</dbReference>
<accession>A0A0C5VTH6</accession>
<dbReference type="Gene3D" id="3.30.70.240">
    <property type="match status" value="1"/>
</dbReference>
<evidence type="ECO:0000256" key="1">
    <source>
        <dbReference type="ARBA" id="ARBA00007665"/>
    </source>
</evidence>
<dbReference type="AlphaFoldDB" id="A0A0C5VTH6"/>
<gene>
    <name evidence="3" type="ORF">YC6258_01571</name>
</gene>
<dbReference type="InterPro" id="IPR001498">
    <property type="entry name" value="Impact_N"/>
</dbReference>
<dbReference type="NCBIfam" id="TIGR00257">
    <property type="entry name" value="IMPACT_YIGZ"/>
    <property type="match status" value="1"/>
</dbReference>